<comment type="caution">
    <text evidence="5">The sequence shown here is derived from an EMBL/GenBank/DDBJ whole genome shotgun (WGS) entry which is preliminary data.</text>
</comment>
<dbReference type="EMBL" id="VITK01000001">
    <property type="protein sequence ID" value="TWB06287.1"/>
    <property type="molecule type" value="Genomic_DNA"/>
</dbReference>
<protein>
    <recommendedName>
        <fullName evidence="2">Tetratricopeptide repeat protein 38</fullName>
    </recommendedName>
</protein>
<dbReference type="InterPro" id="IPR033891">
    <property type="entry name" value="TTC38"/>
</dbReference>
<dbReference type="SUPFAM" id="SSF48452">
    <property type="entry name" value="TPR-like"/>
    <property type="match status" value="2"/>
</dbReference>
<organism evidence="5 6">
    <name type="scientific">Bradyrhizobium stylosanthis</name>
    <dbReference type="NCBI Taxonomy" id="1803665"/>
    <lineage>
        <taxon>Bacteria</taxon>
        <taxon>Pseudomonadati</taxon>
        <taxon>Pseudomonadota</taxon>
        <taxon>Alphaproteobacteria</taxon>
        <taxon>Hyphomicrobiales</taxon>
        <taxon>Nitrobacteraceae</taxon>
        <taxon>Bradyrhizobium</taxon>
    </lineage>
</organism>
<sequence length="442" mass="50279">MFDDRNLKLSSRNEDAVTTYNQAVGSFLEYRTTAMSLAKRATDLDPEFCMAHCLRGYFFMVFGTLAVLDKARGALGEAQRTSEAATDRERRHVDGLRLWIDGDLLAANACWERILCDHPHDLLALRLHHFNSFWTGQTRALRSVPASVLADWRKDMPGYGNLLGMLAFGCEENGDYINAERYGREASDVSPDDLWALHAVAHVLEMQGRYDDGLRWLDHPLDIWNDRNPFRRHLWWHKALFNIDAGRLDGALELYDAAVMGEKSDFYLDIQNAASLLTRLEFRGVDVGARWTKLADYAENHIDDHALIFTDIHFVMSLAREGRFDAARRLIDSMKSYSGDQTKYVSSVIRNLGVPLCESIVAFEQKRYEDAIDGILPLRHVTGPVGASHAQRDIFDQYLLEAALRADKTSLAEKLIQERRFLKRGRQESGREAAKSHADLTP</sequence>
<comment type="similarity">
    <text evidence="1">Belongs to the TTC38 family.</text>
</comment>
<dbReference type="RefSeq" id="WP_145656304.1">
    <property type="nucleotide sequence ID" value="NZ_VITK01000001.1"/>
</dbReference>
<dbReference type="Proteomes" id="UP000319949">
    <property type="component" value="Unassembled WGS sequence"/>
</dbReference>
<accession>A0A560EAA8</accession>
<name>A0A560EAA8_9BRAD</name>
<dbReference type="Gene3D" id="1.25.40.10">
    <property type="entry name" value="Tetratricopeptide repeat domain"/>
    <property type="match status" value="1"/>
</dbReference>
<keyword evidence="3" id="KW-0677">Repeat</keyword>
<dbReference type="PANTHER" id="PTHR16263">
    <property type="entry name" value="TETRATRICOPEPTIDE REPEAT PROTEIN 38"/>
    <property type="match status" value="1"/>
</dbReference>
<gene>
    <name evidence="5" type="ORF">FBZ96_10196</name>
</gene>
<evidence type="ECO:0000256" key="2">
    <source>
        <dbReference type="ARBA" id="ARBA00019992"/>
    </source>
</evidence>
<dbReference type="InterPro" id="IPR011990">
    <property type="entry name" value="TPR-like_helical_dom_sf"/>
</dbReference>
<keyword evidence="6" id="KW-1185">Reference proteome</keyword>
<evidence type="ECO:0000313" key="6">
    <source>
        <dbReference type="Proteomes" id="UP000319949"/>
    </source>
</evidence>
<dbReference type="OrthoDB" id="9815900at2"/>
<evidence type="ECO:0000256" key="4">
    <source>
        <dbReference type="ARBA" id="ARBA00022803"/>
    </source>
</evidence>
<dbReference type="PANTHER" id="PTHR16263:SF4">
    <property type="entry name" value="TETRATRICOPEPTIDE REPEAT PROTEIN 38"/>
    <property type="match status" value="1"/>
</dbReference>
<dbReference type="AlphaFoldDB" id="A0A560EAA8"/>
<proteinExistence type="inferred from homology"/>
<evidence type="ECO:0000256" key="1">
    <source>
        <dbReference type="ARBA" id="ARBA00005857"/>
    </source>
</evidence>
<evidence type="ECO:0000256" key="3">
    <source>
        <dbReference type="ARBA" id="ARBA00022737"/>
    </source>
</evidence>
<keyword evidence="4" id="KW-0802">TPR repeat</keyword>
<dbReference type="STRING" id="1803665.GCA_001641335_03945"/>
<dbReference type="CDD" id="cd05804">
    <property type="entry name" value="StaR_like"/>
    <property type="match status" value="1"/>
</dbReference>
<reference evidence="5 6" key="1">
    <citation type="submission" date="2019-06" db="EMBL/GenBank/DDBJ databases">
        <title>Genomic Encyclopedia of Type Strains, Phase IV (KMG-V): Genome sequencing to study the core and pangenomes of soil and plant-associated prokaryotes.</title>
        <authorList>
            <person name="Whitman W."/>
        </authorList>
    </citation>
    <scope>NUCLEOTIDE SEQUENCE [LARGE SCALE GENOMIC DNA]</scope>
    <source>
        <strain evidence="5 6">BR 510</strain>
    </source>
</reference>
<evidence type="ECO:0000313" key="5">
    <source>
        <dbReference type="EMBL" id="TWB06287.1"/>
    </source>
</evidence>